<sequence length="127" mass="15407">MEHELPDDDQMRFYLDDQKHHTENLMQNRREMERVIHNFDIPYSSHDEKLARMAALADGRERSVYELGRLSVQIERLEEVMREKERLRLEEEQNRETMAVMENHLDWLEVEVRPQPAPSDTGEFQER</sequence>
<evidence type="ECO:0000256" key="1">
    <source>
        <dbReference type="SAM" id="Coils"/>
    </source>
</evidence>
<dbReference type="AlphaFoldDB" id="A0AAF0H8E9"/>
<keyword evidence="1" id="KW-0175">Coiled coil</keyword>
<feature type="coiled-coil region" evidence="1">
    <location>
        <begin position="67"/>
        <end position="97"/>
    </location>
</feature>
<accession>A0AAF0H8E9</accession>
<reference evidence="2" key="1">
    <citation type="submission" date="2023-05" db="EMBL/GenBank/DDBJ databases">
        <title>Complete genome sequence of Agrobacterium larrymoorei CFBP5477.</title>
        <authorList>
            <person name="Yen H.-C."/>
            <person name="Chou L."/>
            <person name="Lin Y.-C."/>
            <person name="Lai E.-M."/>
            <person name="Kuo C.-H."/>
        </authorList>
    </citation>
    <scope>NUCLEOTIDE SEQUENCE</scope>
    <source>
        <strain evidence="2">CFBP5477</strain>
    </source>
</reference>
<proteinExistence type="predicted"/>
<name>A0AAF0H8E9_9HYPH</name>
<gene>
    <name evidence="2" type="ORF">CFBP5477_007775</name>
</gene>
<dbReference type="EMBL" id="CP124733">
    <property type="protein sequence ID" value="WHA39755.1"/>
    <property type="molecule type" value="Genomic_DNA"/>
</dbReference>
<dbReference type="Proteomes" id="UP000298664">
    <property type="component" value="Chromosome Circular"/>
</dbReference>
<dbReference type="RefSeq" id="WP_137394321.1">
    <property type="nucleotide sequence ID" value="NZ_CP124733.1"/>
</dbReference>
<evidence type="ECO:0000313" key="2">
    <source>
        <dbReference type="EMBL" id="WHA39755.1"/>
    </source>
</evidence>
<organism evidence="2 3">
    <name type="scientific">Agrobacterium larrymoorei</name>
    <dbReference type="NCBI Taxonomy" id="160699"/>
    <lineage>
        <taxon>Bacteria</taxon>
        <taxon>Pseudomonadati</taxon>
        <taxon>Pseudomonadota</taxon>
        <taxon>Alphaproteobacteria</taxon>
        <taxon>Hyphomicrobiales</taxon>
        <taxon>Rhizobiaceae</taxon>
        <taxon>Rhizobium/Agrobacterium group</taxon>
        <taxon>Agrobacterium</taxon>
    </lineage>
</organism>
<evidence type="ECO:0000313" key="3">
    <source>
        <dbReference type="Proteomes" id="UP000298664"/>
    </source>
</evidence>
<protein>
    <submittedName>
        <fullName evidence="2">Uncharacterized protein</fullName>
    </submittedName>
</protein>